<keyword evidence="2" id="KW-1185">Reference proteome</keyword>
<sequence>MSACTEKKQSLDNPLLETWTTPYQTPPFSKIKPEHYRPAFDIAIKEAKEEVDAIINSKENPTFENTIVALSNSGERLGRILSIAYNLDSSNTSPELQGFLKDINPLLSDFNSYRSLNEDLFKRVKAVYENPGNLNDEQKKLLEDTYIGFVRSGAELDEKAKLLFAEVNKSLSENSLKFGQNDLHETNEYSMLVEDEGALDGLPQFAKDAAAEAAKEAGKEGWLFTMHGPSVGPFLKYADNRELREKLYRMYTSLAYHDNEYNNTEVIRNMVNLRLEKAKLLGYENYASFQLERRMAESPEKVMSFLNQLHEKSKPAAQKEYQEVLAFAKKSGFNGELQRWDWSYYTEKLMQEKYGFNEQDIKPYFELSKVKEGVFTLANKLYGITFKKNNTIDKYHPEVDSYEVYDKDGSLLAILYLDFFPRKSKSSGAWMTTYRDEKIENGKRVIPFVSLVTNFTKPTKDTPSLLTFREVTTFLHEFGHGLHGMFANTTYDALSGTSVYRDFVELPSQVLENWGPEKEWLDLFAVHYQTGEKIPAELVKKLIRSQNYLAGYLSERQLSFGMNDMNWHSITEPFSGDVKEMEDRAMSPMELFPSIKGSCFSTAFGHIFAGGYASGYYGYKWAEVLDADAFNVFKEEGLFNKETASRFRSTILEKGGTEHPMKLYIDFKGSEPSVDALLKRSGLL</sequence>
<evidence type="ECO:0000313" key="1">
    <source>
        <dbReference type="EMBL" id="QZE16024.1"/>
    </source>
</evidence>
<gene>
    <name evidence="1" type="ORF">K4L44_16020</name>
</gene>
<evidence type="ECO:0000313" key="2">
    <source>
        <dbReference type="Proteomes" id="UP000826212"/>
    </source>
</evidence>
<organism evidence="1 2">
    <name type="scientific">Halosquirtibacter laminarini</name>
    <dbReference type="NCBI Taxonomy" id="3374600"/>
    <lineage>
        <taxon>Bacteria</taxon>
        <taxon>Pseudomonadati</taxon>
        <taxon>Bacteroidota</taxon>
        <taxon>Bacteroidia</taxon>
        <taxon>Marinilabiliales</taxon>
        <taxon>Prolixibacteraceae</taxon>
        <taxon>Halosquirtibacter</taxon>
    </lineage>
</organism>
<name>A0AC61NQ83_9BACT</name>
<accession>A0AC61NQ83</accession>
<dbReference type="Proteomes" id="UP000826212">
    <property type="component" value="Chromosome"/>
</dbReference>
<reference evidence="1" key="1">
    <citation type="submission" date="2021-08" db="EMBL/GenBank/DDBJ databases">
        <title>Novel anaerobic bacterium isolated from sea squirt in East Sea, Republic of Korea.</title>
        <authorList>
            <person name="Nguyen T.H."/>
            <person name="Li Z."/>
            <person name="Lee Y.-J."/>
            <person name="Ko J."/>
            <person name="Kim S.-G."/>
        </authorList>
    </citation>
    <scope>NUCLEOTIDE SEQUENCE</scope>
    <source>
        <strain evidence="1">KCTC 25031</strain>
    </source>
</reference>
<protein>
    <submittedName>
        <fullName evidence="1">M3 family metallopeptidase</fullName>
    </submittedName>
</protein>
<dbReference type="EMBL" id="CP081303">
    <property type="protein sequence ID" value="QZE16024.1"/>
    <property type="molecule type" value="Genomic_DNA"/>
</dbReference>
<proteinExistence type="predicted"/>